<organism evidence="1 2">
    <name type="scientific">Myroides pelagicus</name>
    <dbReference type="NCBI Taxonomy" id="270914"/>
    <lineage>
        <taxon>Bacteria</taxon>
        <taxon>Pseudomonadati</taxon>
        <taxon>Bacteroidota</taxon>
        <taxon>Flavobacteriia</taxon>
        <taxon>Flavobacteriales</taxon>
        <taxon>Flavobacteriaceae</taxon>
        <taxon>Myroides</taxon>
    </lineage>
</organism>
<keyword evidence="2" id="KW-1185">Reference proteome</keyword>
<protein>
    <submittedName>
        <fullName evidence="1">Uncharacterized protein</fullName>
    </submittedName>
</protein>
<dbReference type="Proteomes" id="UP000488936">
    <property type="component" value="Unassembled WGS sequence"/>
</dbReference>
<sequence>MIAAFKKKAMALMQQITTDRRWDIEDQTLFVVMGMTYYGYCLGYGKLVCMLDDQQVNEEVVEILHRLGAGDKYVRGLISAANTSFYSQEQTLYNQLVNIGHNYFMMDQLKELVDGIYLNAQTVAQQR</sequence>
<accession>A0A7K1GK12</accession>
<reference evidence="1 2" key="1">
    <citation type="journal article" date="2006" name="Int. J. Syst. Evol. Microbiol.">
        <title>Myroides pelagicus sp. nov., isolated from seawater in Thailand.</title>
        <authorList>
            <person name="Yoon J."/>
            <person name="Maneerat S."/>
            <person name="Kawai F."/>
            <person name="Yokota A."/>
        </authorList>
    </citation>
    <scope>NUCLEOTIDE SEQUENCE [LARGE SCALE GENOMIC DNA]</scope>
    <source>
        <strain evidence="1 2">SM1T</strain>
    </source>
</reference>
<dbReference type="AlphaFoldDB" id="A0A7K1GK12"/>
<dbReference type="OrthoDB" id="1495069at2"/>
<evidence type="ECO:0000313" key="1">
    <source>
        <dbReference type="EMBL" id="MTH29222.1"/>
    </source>
</evidence>
<dbReference type="EMBL" id="WMJY01000007">
    <property type="protein sequence ID" value="MTH29222.1"/>
    <property type="molecule type" value="Genomic_DNA"/>
</dbReference>
<dbReference type="RefSeq" id="WP_155035202.1">
    <property type="nucleotide sequence ID" value="NZ_JBHTIG010000050.1"/>
</dbReference>
<proteinExistence type="predicted"/>
<evidence type="ECO:0000313" key="2">
    <source>
        <dbReference type="Proteomes" id="UP000488936"/>
    </source>
</evidence>
<name>A0A7K1GK12_9FLAO</name>
<gene>
    <name evidence="1" type="ORF">GJV77_04705</name>
</gene>
<comment type="caution">
    <text evidence="1">The sequence shown here is derived from an EMBL/GenBank/DDBJ whole genome shotgun (WGS) entry which is preliminary data.</text>
</comment>